<accession>A0ABV9LCT8</accession>
<evidence type="ECO:0000313" key="2">
    <source>
        <dbReference type="Proteomes" id="UP001595878"/>
    </source>
</evidence>
<evidence type="ECO:0000313" key="1">
    <source>
        <dbReference type="EMBL" id="MFC4691677.1"/>
    </source>
</evidence>
<dbReference type="SUPFAM" id="SSF55781">
    <property type="entry name" value="GAF domain-like"/>
    <property type="match status" value="1"/>
</dbReference>
<proteinExistence type="predicted"/>
<protein>
    <submittedName>
        <fullName evidence="1">GAF domain-containing protein</fullName>
    </submittedName>
</protein>
<gene>
    <name evidence="1" type="ORF">ACFO5T_14675</name>
</gene>
<reference evidence="2" key="1">
    <citation type="journal article" date="2019" name="Int. J. Syst. Evol. Microbiol.">
        <title>The Global Catalogue of Microorganisms (GCM) 10K type strain sequencing project: providing services to taxonomists for standard genome sequencing and annotation.</title>
        <authorList>
            <consortium name="The Broad Institute Genomics Platform"/>
            <consortium name="The Broad Institute Genome Sequencing Center for Infectious Disease"/>
            <person name="Wu L."/>
            <person name="Ma J."/>
        </authorList>
    </citation>
    <scope>NUCLEOTIDE SEQUENCE [LARGE SCALE GENOMIC DNA]</scope>
    <source>
        <strain evidence="2">CGMCC 4.7427</strain>
    </source>
</reference>
<keyword evidence="2" id="KW-1185">Reference proteome</keyword>
<comment type="caution">
    <text evidence="1">The sequence shown here is derived from an EMBL/GenBank/DDBJ whole genome shotgun (WGS) entry which is preliminary data.</text>
</comment>
<organism evidence="1 2">
    <name type="scientific">Dokdonia genika</name>
    <dbReference type="NCBI Taxonomy" id="308113"/>
    <lineage>
        <taxon>Bacteria</taxon>
        <taxon>Pseudomonadati</taxon>
        <taxon>Bacteroidota</taxon>
        <taxon>Flavobacteriia</taxon>
        <taxon>Flavobacteriales</taxon>
        <taxon>Flavobacteriaceae</taxon>
        <taxon>Dokdonia</taxon>
    </lineage>
</organism>
<dbReference type="RefSeq" id="WP_380035916.1">
    <property type="nucleotide sequence ID" value="NZ_JBHSHB010000042.1"/>
</dbReference>
<name>A0ABV9LCT8_9FLAO</name>
<dbReference type="Proteomes" id="UP001595878">
    <property type="component" value="Unassembled WGS sequence"/>
</dbReference>
<sequence length="795" mass="92939">MKTSMQFKNQDFPLDLRFSVEKLMAHYTQEAATDHLQAQNRIKELTQITQKFPELITGISDLDNLSQYQEQIDNLLLDLFPAVLQGNEIKIVSMPFQETVLQSTKRYKSIIASGGEEYTPEITNFDDNHYYIMGCSIILMQYYGYKIDFRRPFYYEIPDASGMTRSYRMLYNGDFVDIEKKPETPEITEEDVAVLLDNFDNIEVWKEKFPSQGYIFKGFVIANLYDATVDVSISNLKSGLLQYDQDDTNFTEDFHKIFQAIFNLPEIQIGFSNYNEQEGKFELVPLKKINSYILYGETEATCTSALCEGSYDAVFKTGKYFAVSDIKQYHKRFPDIKMYENFKDQGIGSVILAPVRYKGNLLGIFELASPNIGELNTINANKLEDVMPYIVEAVVRNKEQQENEIELVIQNECTSIHQSVYWKFEQEAKRFLKLQAQGDANVQFRDVVFKDVYPLFGQIDIKGSSEARNKATQKDILLQLDKAIEILKEARSIESLPIYEQLEYNLNEFLVETKEQLEVDSERKILNFLKENIRPLFSHLLKRSDKLKALITSYRSQIEDNLGLVYRHRKEYDESVMLLNKRMAAVLEKKQKTAQNMYPHFFELFKTDGVEHNMYLGEAITKDDSFNKIYLYNLRLWQLQVMCEMENEHFSLSRKMDHPLEVASMILVFNTSLSVRYRMDEKRFDVDGTYNARYEVVKKRVDKAYIKGTQERITQAGKITIVYSQYEDEQEYLRYIKFLQTKNYLGSEIEILQLEDLQAVTGLKALRVNVLYAQKKGKAKKSFYTYEDLMEEIKA</sequence>
<dbReference type="EMBL" id="JBHSHB010000042">
    <property type="protein sequence ID" value="MFC4691677.1"/>
    <property type="molecule type" value="Genomic_DNA"/>
</dbReference>